<feature type="region of interest" description="Disordered" evidence="1">
    <location>
        <begin position="16"/>
        <end position="48"/>
    </location>
</feature>
<dbReference type="OMA" id="HIRNATC"/>
<dbReference type="AlphaFoldDB" id="A0A2H3J3J9"/>
<dbReference type="STRING" id="742152.A0A2H3J3J9"/>
<organism evidence="2 3">
    <name type="scientific">Wolfiporia cocos (strain MD-104)</name>
    <name type="common">Brown rot fungus</name>
    <dbReference type="NCBI Taxonomy" id="742152"/>
    <lineage>
        <taxon>Eukaryota</taxon>
        <taxon>Fungi</taxon>
        <taxon>Dikarya</taxon>
        <taxon>Basidiomycota</taxon>
        <taxon>Agaricomycotina</taxon>
        <taxon>Agaricomycetes</taxon>
        <taxon>Polyporales</taxon>
        <taxon>Phaeolaceae</taxon>
        <taxon>Wolfiporia</taxon>
    </lineage>
</organism>
<dbReference type="EMBL" id="KB467887">
    <property type="protein sequence ID" value="PCH36541.1"/>
    <property type="molecule type" value="Genomic_DNA"/>
</dbReference>
<feature type="compositionally biased region" description="Polar residues" evidence="1">
    <location>
        <begin position="28"/>
        <end position="44"/>
    </location>
</feature>
<evidence type="ECO:0008006" key="4">
    <source>
        <dbReference type="Google" id="ProtNLM"/>
    </source>
</evidence>
<protein>
    <recommendedName>
        <fullName evidence="4">Protein kinase domain-containing protein</fullName>
    </recommendedName>
</protein>
<evidence type="ECO:0000256" key="1">
    <source>
        <dbReference type="SAM" id="MobiDB-lite"/>
    </source>
</evidence>
<evidence type="ECO:0000313" key="3">
    <source>
        <dbReference type="Proteomes" id="UP000218811"/>
    </source>
</evidence>
<dbReference type="Proteomes" id="UP000218811">
    <property type="component" value="Unassembled WGS sequence"/>
</dbReference>
<sequence length="492" mass="55818">MDEDEERDVLTEMIKQFNRSKKEDRDSPSQSAKPTNYLKHQNGSAPILDGRYGDHPTSLAPPIEIYHPAFAAFVGNYHNESLTPPEDLVAATSKFMDDMSQISSLEHSRKSTREHLARLLDIVVDQNANKNKTIADHYVTYDRKTQPSVKAALAIIEEKAELGQSSEPSVQGEFSYLHYWTQDDRQGLFDACFCPSFIISVAGPWFSVCGGIHTTHPIVHRLSSFEWLGQSRIIDDDRVHRLARIFFALRLAIGKLKEWYKTLVVPDVRHGPSPARFYPLANKCKLPDDEVLQFCYEKPLKGSKPECVTFLASDCNDRARRFVIKFVERYGVDAHLLLAMHGYAPKLLYYGPVWPDELEQRGVGPRKMVVMEFIEGKTTVKRYPDGYIPQGVVDAVEAALDLLHDGERKMVYGDLREPNIMVEDGAVKGKEKEGTKIVDFDWAGIEGEVRYPFHLSGPVKRGIKGVDDYKLIQASHDRARLEKLKGRVKQVV</sequence>
<proteinExistence type="predicted"/>
<accession>A0A2H3J3J9</accession>
<keyword evidence="3" id="KW-1185">Reference proteome</keyword>
<dbReference type="OrthoDB" id="4062651at2759"/>
<gene>
    <name evidence="2" type="ORF">WOLCODRAFT_127314</name>
</gene>
<reference evidence="2 3" key="1">
    <citation type="journal article" date="2012" name="Science">
        <title>The Paleozoic origin of enzymatic lignin decomposition reconstructed from 31 fungal genomes.</title>
        <authorList>
            <person name="Floudas D."/>
            <person name="Binder M."/>
            <person name="Riley R."/>
            <person name="Barry K."/>
            <person name="Blanchette R.A."/>
            <person name="Henrissat B."/>
            <person name="Martinez A.T."/>
            <person name="Otillar R."/>
            <person name="Spatafora J.W."/>
            <person name="Yadav J.S."/>
            <person name="Aerts A."/>
            <person name="Benoit I."/>
            <person name="Boyd A."/>
            <person name="Carlson A."/>
            <person name="Copeland A."/>
            <person name="Coutinho P.M."/>
            <person name="de Vries R.P."/>
            <person name="Ferreira P."/>
            <person name="Findley K."/>
            <person name="Foster B."/>
            <person name="Gaskell J."/>
            <person name="Glotzer D."/>
            <person name="Gorecki P."/>
            <person name="Heitman J."/>
            <person name="Hesse C."/>
            <person name="Hori C."/>
            <person name="Igarashi K."/>
            <person name="Jurgens J.A."/>
            <person name="Kallen N."/>
            <person name="Kersten P."/>
            <person name="Kohler A."/>
            <person name="Kuees U."/>
            <person name="Kumar T.K.A."/>
            <person name="Kuo A."/>
            <person name="LaButti K."/>
            <person name="Larrondo L.F."/>
            <person name="Lindquist E."/>
            <person name="Ling A."/>
            <person name="Lombard V."/>
            <person name="Lucas S."/>
            <person name="Lundell T."/>
            <person name="Martin R."/>
            <person name="McLaughlin D.J."/>
            <person name="Morgenstern I."/>
            <person name="Morin E."/>
            <person name="Murat C."/>
            <person name="Nagy L.G."/>
            <person name="Nolan M."/>
            <person name="Ohm R.A."/>
            <person name="Patyshakuliyeva A."/>
            <person name="Rokas A."/>
            <person name="Ruiz-Duenas F.J."/>
            <person name="Sabat G."/>
            <person name="Salamov A."/>
            <person name="Samejima M."/>
            <person name="Schmutz J."/>
            <person name="Slot J.C."/>
            <person name="St John F."/>
            <person name="Stenlid J."/>
            <person name="Sun H."/>
            <person name="Sun S."/>
            <person name="Syed K."/>
            <person name="Tsang A."/>
            <person name="Wiebenga A."/>
            <person name="Young D."/>
            <person name="Pisabarro A."/>
            <person name="Eastwood D.C."/>
            <person name="Martin F."/>
            <person name="Cullen D."/>
            <person name="Grigoriev I.V."/>
            <person name="Hibbett D.S."/>
        </authorList>
    </citation>
    <scope>NUCLEOTIDE SEQUENCE [LARGE SCALE GENOMIC DNA]</scope>
    <source>
        <strain evidence="2 3">MD-104</strain>
    </source>
</reference>
<name>A0A2H3J3J9_WOLCO</name>
<evidence type="ECO:0000313" key="2">
    <source>
        <dbReference type="EMBL" id="PCH36541.1"/>
    </source>
</evidence>
<dbReference type="InterPro" id="IPR011009">
    <property type="entry name" value="Kinase-like_dom_sf"/>
</dbReference>
<dbReference type="SUPFAM" id="SSF56112">
    <property type="entry name" value="Protein kinase-like (PK-like)"/>
    <property type="match status" value="1"/>
</dbReference>